<sequence length="67" mass="7815">MMPVLSPKETEGIKLPPPGPIEYWEDSIFNRGGNVPHYYLRYDSRIFPSRSIKFGIEWLEVAYTVLI</sequence>
<name>X1K3F8_9ZZZZ</name>
<accession>X1K3F8</accession>
<protein>
    <submittedName>
        <fullName evidence="1">Uncharacterized protein</fullName>
    </submittedName>
</protein>
<organism evidence="1">
    <name type="scientific">marine sediment metagenome</name>
    <dbReference type="NCBI Taxonomy" id="412755"/>
    <lineage>
        <taxon>unclassified sequences</taxon>
        <taxon>metagenomes</taxon>
        <taxon>ecological metagenomes</taxon>
    </lineage>
</organism>
<reference evidence="1" key="1">
    <citation type="journal article" date="2014" name="Front. Microbiol.">
        <title>High frequency of phylogenetically diverse reductive dehalogenase-homologous genes in deep subseafloor sedimentary metagenomes.</title>
        <authorList>
            <person name="Kawai M."/>
            <person name="Futagami T."/>
            <person name="Toyoda A."/>
            <person name="Takaki Y."/>
            <person name="Nishi S."/>
            <person name="Hori S."/>
            <person name="Arai W."/>
            <person name="Tsubouchi T."/>
            <person name="Morono Y."/>
            <person name="Uchiyama I."/>
            <person name="Ito T."/>
            <person name="Fujiyama A."/>
            <person name="Inagaki F."/>
            <person name="Takami H."/>
        </authorList>
    </citation>
    <scope>NUCLEOTIDE SEQUENCE</scope>
    <source>
        <strain evidence="1">Expedition CK06-06</strain>
    </source>
</reference>
<gene>
    <name evidence="1" type="ORF">S03H2_57902</name>
</gene>
<dbReference type="EMBL" id="BARU01037130">
    <property type="protein sequence ID" value="GAH84829.1"/>
    <property type="molecule type" value="Genomic_DNA"/>
</dbReference>
<proteinExistence type="predicted"/>
<dbReference type="AlphaFoldDB" id="X1K3F8"/>
<comment type="caution">
    <text evidence="1">The sequence shown here is derived from an EMBL/GenBank/DDBJ whole genome shotgun (WGS) entry which is preliminary data.</text>
</comment>
<evidence type="ECO:0000313" key="1">
    <source>
        <dbReference type="EMBL" id="GAH84829.1"/>
    </source>
</evidence>